<evidence type="ECO:0000313" key="1">
    <source>
        <dbReference type="EMBL" id="SOC30384.1"/>
    </source>
</evidence>
<organism evidence="1 2">
    <name type="scientific">Thalassospira xiamenensis</name>
    <dbReference type="NCBI Taxonomy" id="220697"/>
    <lineage>
        <taxon>Bacteria</taxon>
        <taxon>Pseudomonadati</taxon>
        <taxon>Pseudomonadota</taxon>
        <taxon>Alphaproteobacteria</taxon>
        <taxon>Rhodospirillales</taxon>
        <taxon>Thalassospiraceae</taxon>
        <taxon>Thalassospira</taxon>
    </lineage>
</organism>
<dbReference type="AlphaFoldDB" id="A0A285TXM2"/>
<dbReference type="RefSeq" id="WP_097053584.1">
    <property type="nucleotide sequence ID" value="NZ_OBMM01000009.1"/>
</dbReference>
<evidence type="ECO:0000313" key="2">
    <source>
        <dbReference type="Proteomes" id="UP000219068"/>
    </source>
</evidence>
<protein>
    <submittedName>
        <fullName evidence="1">Uncharacterized protein</fullName>
    </submittedName>
</protein>
<dbReference type="EMBL" id="OBMM01000009">
    <property type="protein sequence ID" value="SOC30384.1"/>
    <property type="molecule type" value="Genomic_DNA"/>
</dbReference>
<gene>
    <name evidence="1" type="ORF">SAMN05428964_10925</name>
</gene>
<sequence>MKDDIVYRLRSTTPAKKTAKKLKSLLAPLGMELRLSHAQETAAKLMGYDDWQELIKAVSTDRLEGPADEMLDDATAKKRTKHQERVLSSVLGSELAGEEVPLLWSLRATGMPNYMLPDFVGRLGLRLTDEDLKELEAFLESFRMFDQAARTIFSYFPTPPNGVDPQSSLVRIELDGNFPAPDIPVPSVTREEEIEFIKNDQWMHILNQLKSWDNLPEADDLAIEEACEHLATAYWNVCQKLKEFGSAPVLLRLANMRITMWRSIVDNGKVAPFYTALSPEPVLRIVFDLWNFRYSAANEGSASKAIALQIALRREFLDSGWTEGQGTDWKLVVRESNGPRQDLTIKARTPEEAFAYAAAARGALRMLKGQKAMVFRIIEVNGHKVVGEEAARIVAGAMGHPIIKRGILFDGKKLR</sequence>
<reference evidence="1 2" key="1">
    <citation type="submission" date="2017-08" db="EMBL/GenBank/DDBJ databases">
        <authorList>
            <person name="de Groot N.N."/>
        </authorList>
    </citation>
    <scope>NUCLEOTIDE SEQUENCE [LARGE SCALE GENOMIC DNA]</scope>
    <source>
        <strain evidence="1 2">USBA 78</strain>
    </source>
</reference>
<dbReference type="Proteomes" id="UP000219068">
    <property type="component" value="Unassembled WGS sequence"/>
</dbReference>
<accession>A0A285TXM2</accession>
<name>A0A285TXM2_9PROT</name>
<proteinExistence type="predicted"/>